<evidence type="ECO:0000256" key="1">
    <source>
        <dbReference type="SAM" id="SignalP"/>
    </source>
</evidence>
<keyword evidence="1" id="KW-0732">Signal</keyword>
<feature type="signal peptide" evidence="1">
    <location>
        <begin position="1"/>
        <end position="19"/>
    </location>
</feature>
<dbReference type="AlphaFoldDB" id="A0A7E4VVD7"/>
<feature type="chain" id="PRO_5028983536" evidence="1">
    <location>
        <begin position="20"/>
        <end position="235"/>
    </location>
</feature>
<protein>
    <submittedName>
        <fullName evidence="3">WAP domain-containing protein</fullName>
    </submittedName>
</protein>
<sequence>MKLSILLAVFGLAIGTAFAEVVSGETESDSKVSQPPKYASKINVETFPYARYAQSLSKSTETVATPPLRRLRPYTARTVVASGSDYPSNSNSQYFNDGFSTSYTTTQNGDSAPITTYSNSKYQSSNDNPNGIRYTNSGNMYGRHPMEAYHQAMIDQNMRMSMDMIPRSINIPMPVMVPVPMHIPMPMINIPPQPTHYDPRTGQPCRNYQKSCVNGRCVASCNGETYASSEDTDDK</sequence>
<accession>A0A7E4VVD7</accession>
<name>A0A7E4VVD7_PANRE</name>
<proteinExistence type="predicted"/>
<dbReference type="WBParaSite" id="Pan_g3735.t1">
    <property type="protein sequence ID" value="Pan_g3735.t1"/>
    <property type="gene ID" value="Pan_g3735"/>
</dbReference>
<reference evidence="2" key="1">
    <citation type="journal article" date="2013" name="Genetics">
        <title>The draft genome and transcriptome of Panagrellus redivivus are shaped by the harsh demands of a free-living lifestyle.</title>
        <authorList>
            <person name="Srinivasan J."/>
            <person name="Dillman A.R."/>
            <person name="Macchietto M.G."/>
            <person name="Heikkinen L."/>
            <person name="Lakso M."/>
            <person name="Fracchia K.M."/>
            <person name="Antoshechkin I."/>
            <person name="Mortazavi A."/>
            <person name="Wong G."/>
            <person name="Sternberg P.W."/>
        </authorList>
    </citation>
    <scope>NUCLEOTIDE SEQUENCE [LARGE SCALE GENOMIC DNA]</scope>
    <source>
        <strain evidence="2">MT8872</strain>
    </source>
</reference>
<evidence type="ECO:0000313" key="3">
    <source>
        <dbReference type="WBParaSite" id="Pan_g3735.t1"/>
    </source>
</evidence>
<dbReference type="Proteomes" id="UP000492821">
    <property type="component" value="Unassembled WGS sequence"/>
</dbReference>
<evidence type="ECO:0000313" key="2">
    <source>
        <dbReference type="Proteomes" id="UP000492821"/>
    </source>
</evidence>
<keyword evidence="2" id="KW-1185">Reference proteome</keyword>
<reference evidence="3" key="2">
    <citation type="submission" date="2020-10" db="UniProtKB">
        <authorList>
            <consortium name="WormBaseParasite"/>
        </authorList>
    </citation>
    <scope>IDENTIFICATION</scope>
</reference>
<organism evidence="2 3">
    <name type="scientific">Panagrellus redivivus</name>
    <name type="common">Microworm</name>
    <dbReference type="NCBI Taxonomy" id="6233"/>
    <lineage>
        <taxon>Eukaryota</taxon>
        <taxon>Metazoa</taxon>
        <taxon>Ecdysozoa</taxon>
        <taxon>Nematoda</taxon>
        <taxon>Chromadorea</taxon>
        <taxon>Rhabditida</taxon>
        <taxon>Tylenchina</taxon>
        <taxon>Panagrolaimomorpha</taxon>
        <taxon>Panagrolaimoidea</taxon>
        <taxon>Panagrolaimidae</taxon>
        <taxon>Panagrellus</taxon>
    </lineage>
</organism>